<evidence type="ECO:0000256" key="1">
    <source>
        <dbReference type="SAM" id="SignalP"/>
    </source>
</evidence>
<protein>
    <recommendedName>
        <fullName evidence="2">Cytochrome oxidase subunit II copper A binding domain-containing protein</fullName>
    </recommendedName>
</protein>
<evidence type="ECO:0000313" key="4">
    <source>
        <dbReference type="Proteomes" id="UP000321901"/>
    </source>
</evidence>
<gene>
    <name evidence="3" type="ORF">SLU01_28080</name>
</gene>
<dbReference type="GO" id="GO:0016020">
    <property type="term" value="C:membrane"/>
    <property type="evidence" value="ECO:0007669"/>
    <property type="project" value="InterPro"/>
</dbReference>
<reference evidence="3 4" key="1">
    <citation type="submission" date="2019-07" db="EMBL/GenBank/DDBJ databases">
        <title>Whole genome shotgun sequence of Sporosarcina luteola NBRC 105378.</title>
        <authorList>
            <person name="Hosoyama A."/>
            <person name="Uohara A."/>
            <person name="Ohji S."/>
            <person name="Ichikawa N."/>
        </authorList>
    </citation>
    <scope>NUCLEOTIDE SEQUENCE [LARGE SCALE GENOMIC DNA]</scope>
    <source>
        <strain evidence="3 4">NBRC 105378</strain>
    </source>
</reference>
<feature type="chain" id="PRO_5021717096" description="Cytochrome oxidase subunit II copper A binding domain-containing protein" evidence="1">
    <location>
        <begin position="24"/>
        <end position="268"/>
    </location>
</feature>
<feature type="signal peptide" evidence="1">
    <location>
        <begin position="1"/>
        <end position="23"/>
    </location>
</feature>
<dbReference type="PROSITE" id="PS50857">
    <property type="entry name" value="COX2_CUA"/>
    <property type="match status" value="1"/>
</dbReference>
<organism evidence="3 4">
    <name type="scientific">Sporosarcina luteola</name>
    <dbReference type="NCBI Taxonomy" id="582850"/>
    <lineage>
        <taxon>Bacteria</taxon>
        <taxon>Bacillati</taxon>
        <taxon>Bacillota</taxon>
        <taxon>Bacilli</taxon>
        <taxon>Bacillales</taxon>
        <taxon>Caryophanaceae</taxon>
        <taxon>Sporosarcina</taxon>
    </lineage>
</organism>
<dbReference type="EMBL" id="BJYL01000038">
    <property type="protein sequence ID" value="GEN84496.1"/>
    <property type="molecule type" value="Genomic_DNA"/>
</dbReference>
<dbReference type="SUPFAM" id="SSF49503">
    <property type="entry name" value="Cupredoxins"/>
    <property type="match status" value="1"/>
</dbReference>
<keyword evidence="4" id="KW-1185">Reference proteome</keyword>
<dbReference type="OrthoDB" id="279535at2"/>
<comment type="caution">
    <text evidence="3">The sequence shown here is derived from an EMBL/GenBank/DDBJ whole genome shotgun (WGS) entry which is preliminary data.</text>
</comment>
<feature type="domain" description="Cytochrome oxidase subunit II copper A binding" evidence="2">
    <location>
        <begin position="92"/>
        <end position="268"/>
    </location>
</feature>
<dbReference type="InterPro" id="IPR008972">
    <property type="entry name" value="Cupredoxin"/>
</dbReference>
<evidence type="ECO:0000313" key="3">
    <source>
        <dbReference type="EMBL" id="GEN84496.1"/>
    </source>
</evidence>
<dbReference type="Gene3D" id="2.60.40.420">
    <property type="entry name" value="Cupredoxins - blue copper proteins"/>
    <property type="match status" value="1"/>
</dbReference>
<proteinExistence type="predicted"/>
<sequence length="268" mass="28909">MINNKMAILSLLVGVLLVLGACSDDKNESSEKSGDAFLMISGDTVSEQGGCVLASRYSAGDKIVFRMNAYDSRTNEQLKDANLKVHLSTGEELDMAYGTHGDEDFWVVAYPVTEETPTGSLEYYVTGEAGDLKGEFRPFNVAPSLLSIVDLSEDGEAAAEPEVDEEDDVDLANVETNQNIDLVAVNFEFKGKNGEKTFYVKAGEKATMTLTSEEGLHGVAIEGLDAEINEPNGKTTFTPEKPGEYKIYCSIFCGAGHGDMTSKLVVVK</sequence>
<dbReference type="GO" id="GO:0004129">
    <property type="term" value="F:cytochrome-c oxidase activity"/>
    <property type="evidence" value="ECO:0007669"/>
    <property type="project" value="InterPro"/>
</dbReference>
<dbReference type="PROSITE" id="PS51257">
    <property type="entry name" value="PROKAR_LIPOPROTEIN"/>
    <property type="match status" value="1"/>
</dbReference>
<dbReference type="AlphaFoldDB" id="A0A511ZAK7"/>
<keyword evidence="1" id="KW-0732">Signal</keyword>
<accession>A0A511ZAK7</accession>
<name>A0A511ZAK7_9BACL</name>
<dbReference type="InterPro" id="IPR002429">
    <property type="entry name" value="CcO_II-like_C"/>
</dbReference>
<evidence type="ECO:0000259" key="2">
    <source>
        <dbReference type="PROSITE" id="PS50857"/>
    </source>
</evidence>
<dbReference type="GO" id="GO:0005507">
    <property type="term" value="F:copper ion binding"/>
    <property type="evidence" value="ECO:0007669"/>
    <property type="project" value="InterPro"/>
</dbReference>
<dbReference type="Proteomes" id="UP000321901">
    <property type="component" value="Unassembled WGS sequence"/>
</dbReference>
<dbReference type="RefSeq" id="WP_147059396.1">
    <property type="nucleotide sequence ID" value="NZ_BJYL01000038.1"/>
</dbReference>